<dbReference type="PANTHER" id="PTHR43283:SF14">
    <property type="entry name" value="BLL8153 PROTEIN"/>
    <property type="match status" value="1"/>
</dbReference>
<protein>
    <submittedName>
        <fullName evidence="2">CubicO group peptidase, beta-lactamase class C family</fullName>
    </submittedName>
</protein>
<dbReference type="AlphaFoldDB" id="A0A1G7K6X0"/>
<organism evidence="2 3">
    <name type="scientific">Bradyrhizobium brasilense</name>
    <dbReference type="NCBI Taxonomy" id="1419277"/>
    <lineage>
        <taxon>Bacteria</taxon>
        <taxon>Pseudomonadati</taxon>
        <taxon>Pseudomonadota</taxon>
        <taxon>Alphaproteobacteria</taxon>
        <taxon>Hyphomicrobiales</taxon>
        <taxon>Nitrobacteraceae</taxon>
        <taxon>Bradyrhizobium</taxon>
    </lineage>
</organism>
<dbReference type="EMBL" id="FMZW01000051">
    <property type="protein sequence ID" value="SDF33058.1"/>
    <property type="molecule type" value="Genomic_DNA"/>
</dbReference>
<dbReference type="InterPro" id="IPR012338">
    <property type="entry name" value="Beta-lactam/transpept-like"/>
</dbReference>
<dbReference type="Gene3D" id="3.40.710.10">
    <property type="entry name" value="DD-peptidase/beta-lactamase superfamily"/>
    <property type="match status" value="1"/>
</dbReference>
<name>A0A1G7K6X0_9BRAD</name>
<feature type="domain" description="Beta-lactamase-related" evidence="1">
    <location>
        <begin position="140"/>
        <end position="416"/>
    </location>
</feature>
<gene>
    <name evidence="2" type="ORF">SAMN05216337_105162</name>
</gene>
<dbReference type="PANTHER" id="PTHR43283">
    <property type="entry name" value="BETA-LACTAMASE-RELATED"/>
    <property type="match status" value="1"/>
</dbReference>
<proteinExistence type="predicted"/>
<dbReference type="InterPro" id="IPR001466">
    <property type="entry name" value="Beta-lactam-related"/>
</dbReference>
<dbReference type="RefSeq" id="WP_092089381.1">
    <property type="nucleotide sequence ID" value="NZ_FMZW01000051.1"/>
</dbReference>
<evidence type="ECO:0000313" key="3">
    <source>
        <dbReference type="Proteomes" id="UP000199245"/>
    </source>
</evidence>
<reference evidence="2 3" key="1">
    <citation type="submission" date="2016-10" db="EMBL/GenBank/DDBJ databases">
        <authorList>
            <person name="de Groot N.N."/>
        </authorList>
    </citation>
    <scope>NUCLEOTIDE SEQUENCE [LARGE SCALE GENOMIC DNA]</scope>
    <source>
        <strain evidence="2 3">R5</strain>
    </source>
</reference>
<evidence type="ECO:0000259" key="1">
    <source>
        <dbReference type="Pfam" id="PF00144"/>
    </source>
</evidence>
<sequence>MLYQRFTILASFADAGLSRRSALTGLAASCVAASVKWSWAAESGGGPVFSAGGPDAELYGATEDYPVKDRWRVYQPGNPALPRYRVGAFSHYDEIFPTRLVNRAAAAWPFKRTQADVSYQYKESHSSLADYLSRNPVTGLLIAKDDRILVEHYQYGRTDRDRLISQSMAKSITGMLVGIAISEGAIKSIDDTAETYVPGLKGTEYGATPLRALLHMSSGVEFGEQADEDKGSGRDLDRLWSDMMRKHWFSNKGTVASIAQFNRRIAPPGTQFRYASIETDVLGLVLRYATGKSLSDYLQEKVWQPIGTEADAKWLIDAEGFEVAHGFFNAVLRDYARLARLLAHDGAWEGKQIIPAQWMVDATTVRASDGYLAKAEGGFGYGYQFYLFPGSRRQFAMLGHLGQRILVDPPSKLVMVQTAVDEKSPEIWRLWSGVVAQFGQA</sequence>
<evidence type="ECO:0000313" key="2">
    <source>
        <dbReference type="EMBL" id="SDF33058.1"/>
    </source>
</evidence>
<dbReference type="Proteomes" id="UP000199245">
    <property type="component" value="Unassembled WGS sequence"/>
</dbReference>
<accession>A0A1G7K6X0</accession>
<dbReference type="InterPro" id="IPR050789">
    <property type="entry name" value="Diverse_Enzym_Activities"/>
</dbReference>
<dbReference type="Pfam" id="PF00144">
    <property type="entry name" value="Beta-lactamase"/>
    <property type="match status" value="1"/>
</dbReference>
<dbReference type="SUPFAM" id="SSF56601">
    <property type="entry name" value="beta-lactamase/transpeptidase-like"/>
    <property type="match status" value="1"/>
</dbReference>